<accession>A0A7U2HWV3</accession>
<dbReference type="PANTHER" id="PTHR46471:SF2">
    <property type="entry name" value="CHITIN DEACETYLASE-RELATED"/>
    <property type="match status" value="1"/>
</dbReference>
<evidence type="ECO:0000256" key="9">
    <source>
        <dbReference type="SAM" id="MobiDB-lite"/>
    </source>
</evidence>
<feature type="domain" description="Chitin-binding type-1" evidence="11">
    <location>
        <begin position="27"/>
        <end position="73"/>
    </location>
</feature>
<organism evidence="12 13">
    <name type="scientific">Phaeosphaeria nodorum (strain SN15 / ATCC MYA-4574 / FGSC 10173)</name>
    <name type="common">Glume blotch fungus</name>
    <name type="synonym">Parastagonospora nodorum</name>
    <dbReference type="NCBI Taxonomy" id="321614"/>
    <lineage>
        <taxon>Eukaryota</taxon>
        <taxon>Fungi</taxon>
        <taxon>Dikarya</taxon>
        <taxon>Ascomycota</taxon>
        <taxon>Pezizomycotina</taxon>
        <taxon>Dothideomycetes</taxon>
        <taxon>Pleosporomycetidae</taxon>
        <taxon>Pleosporales</taxon>
        <taxon>Pleosporineae</taxon>
        <taxon>Phaeosphaeriaceae</taxon>
        <taxon>Parastagonospora</taxon>
    </lineage>
</organism>
<dbReference type="SUPFAM" id="SSF57016">
    <property type="entry name" value="Plant lectins/antimicrobial peptides"/>
    <property type="match status" value="2"/>
</dbReference>
<evidence type="ECO:0000256" key="4">
    <source>
        <dbReference type="ARBA" id="ARBA00022729"/>
    </source>
</evidence>
<dbReference type="GO" id="GO:0046872">
    <property type="term" value="F:metal ion binding"/>
    <property type="evidence" value="ECO:0007669"/>
    <property type="project" value="UniProtKB-KW"/>
</dbReference>
<keyword evidence="3" id="KW-0479">Metal-binding</keyword>
<evidence type="ECO:0000313" key="12">
    <source>
        <dbReference type="EMBL" id="QRC94890.1"/>
    </source>
</evidence>
<evidence type="ECO:0000259" key="11">
    <source>
        <dbReference type="PROSITE" id="PS50941"/>
    </source>
</evidence>
<feature type="signal peptide" evidence="10">
    <location>
        <begin position="1"/>
        <end position="19"/>
    </location>
</feature>
<reference evidence="13" key="1">
    <citation type="journal article" date="2021" name="BMC Genomics">
        <title>Chromosome-level genome assembly and manually-curated proteome of model necrotroph Parastagonospora nodorum Sn15 reveals a genome-wide trove of candidate effector homologs, and redundancy of virulence-related functions within an accessory chromosome.</title>
        <authorList>
            <person name="Bertazzoni S."/>
            <person name="Jones D.A.B."/>
            <person name="Phan H.T."/>
            <person name="Tan K.-C."/>
            <person name="Hane J.K."/>
        </authorList>
    </citation>
    <scope>NUCLEOTIDE SEQUENCE [LARGE SCALE GENOMIC DNA]</scope>
    <source>
        <strain evidence="13">SN15 / ATCC MYA-4574 / FGSC 10173)</strain>
    </source>
</reference>
<evidence type="ECO:0000256" key="6">
    <source>
        <dbReference type="ARBA" id="ARBA00023277"/>
    </source>
</evidence>
<gene>
    <name evidence="12" type="ORF">JI435_301820</name>
</gene>
<dbReference type="EMBL" id="CP069027">
    <property type="protein sequence ID" value="QRC94890.1"/>
    <property type="molecule type" value="Genomic_DNA"/>
</dbReference>
<keyword evidence="6" id="KW-0119">Carbohydrate metabolism</keyword>
<keyword evidence="13" id="KW-1185">Reference proteome</keyword>
<feature type="region of interest" description="Disordered" evidence="9">
    <location>
        <begin position="221"/>
        <end position="317"/>
    </location>
</feature>
<dbReference type="Proteomes" id="UP000663193">
    <property type="component" value="Chromosome 5"/>
</dbReference>
<evidence type="ECO:0000256" key="1">
    <source>
        <dbReference type="ARBA" id="ARBA00001941"/>
    </source>
</evidence>
<evidence type="ECO:0000256" key="3">
    <source>
        <dbReference type="ARBA" id="ARBA00022723"/>
    </source>
</evidence>
<sequence length="421" mass="41927">MRSSLPALLLLLVPFGTTALRSVVSKDATCGGTKGYTCLGSKWGNCCSQYNWCGSTTAYCGKGCNSEFGACANDGTTISSSVVIVSSSTRASTIPVASSQPVSTDARCGPSFGGKTCQGSRWGNCCSQYSYCGSTSDYCSATTCRRGFGQCNSPGSSSVRSSSTLAPSRLSSVISSSSPSSSSSVAQSSSTPLPSSAVSSTLATSSASGSLSLSLSTVQTQTSSASSTSSPSSASISSDPSMLSASSATPSSESASPVAPSGTPEPPTSSAAPSSTPEPSTNSVTPSSTPEPSTSSAAPLSTPIRSAIPSSTPSTPACRFTPAPPTCNNYNGDLSNVCPANDMSCISGYQIRCNVVPQANLLGLPIFVANAAACAASCTAASCGAAAFNIQNGRGVCARYTTNIVGYSVAAGYTAFLRLCT</sequence>
<dbReference type="OrthoDB" id="5985073at2759"/>
<evidence type="ECO:0000256" key="2">
    <source>
        <dbReference type="ARBA" id="ARBA00022669"/>
    </source>
</evidence>
<dbReference type="PANTHER" id="PTHR46471">
    <property type="entry name" value="CHITIN DEACETYLASE"/>
    <property type="match status" value="1"/>
</dbReference>
<comment type="cofactor">
    <cofactor evidence="1">
        <name>Co(2+)</name>
        <dbReference type="ChEBI" id="CHEBI:48828"/>
    </cofactor>
</comment>
<keyword evidence="7" id="KW-0170">Cobalt</keyword>
<feature type="disulfide bond" evidence="8">
    <location>
        <begin position="46"/>
        <end position="60"/>
    </location>
</feature>
<feature type="region of interest" description="Disordered" evidence="9">
    <location>
        <begin position="170"/>
        <end position="200"/>
    </location>
</feature>
<feature type="chain" id="PRO_5030970037" description="Chitin-binding type-1 domain-containing protein" evidence="10">
    <location>
        <begin position="20"/>
        <end position="421"/>
    </location>
</feature>
<dbReference type="AlphaFoldDB" id="A0A7U2HWV3"/>
<feature type="domain" description="Chitin-binding type-1" evidence="11">
    <location>
        <begin position="105"/>
        <end position="153"/>
    </location>
</feature>
<proteinExistence type="predicted"/>
<dbReference type="InterPro" id="IPR001002">
    <property type="entry name" value="Chitin-bd_1"/>
</dbReference>
<dbReference type="VEuPathDB" id="FungiDB:JI435_301820"/>
<keyword evidence="2 8" id="KW-0147">Chitin-binding</keyword>
<evidence type="ECO:0000256" key="8">
    <source>
        <dbReference type="PROSITE-ProRule" id="PRU00261"/>
    </source>
</evidence>
<dbReference type="Gene3D" id="3.30.60.10">
    <property type="entry name" value="Endochitinase-like"/>
    <property type="match status" value="2"/>
</dbReference>
<dbReference type="SMART" id="SM00270">
    <property type="entry name" value="ChtBD1"/>
    <property type="match status" value="2"/>
</dbReference>
<dbReference type="PROSITE" id="PS50941">
    <property type="entry name" value="CHIT_BIND_I_2"/>
    <property type="match status" value="2"/>
</dbReference>
<dbReference type="GO" id="GO:0016787">
    <property type="term" value="F:hydrolase activity"/>
    <property type="evidence" value="ECO:0007669"/>
    <property type="project" value="UniProtKB-KW"/>
</dbReference>
<evidence type="ECO:0000256" key="5">
    <source>
        <dbReference type="ARBA" id="ARBA00022801"/>
    </source>
</evidence>
<dbReference type="InterPro" id="IPR036861">
    <property type="entry name" value="Endochitinase-like_sf"/>
</dbReference>
<evidence type="ECO:0000313" key="13">
    <source>
        <dbReference type="Proteomes" id="UP000663193"/>
    </source>
</evidence>
<comment type="caution">
    <text evidence="8">Lacks conserved residue(s) required for the propagation of feature annotation.</text>
</comment>
<dbReference type="CDD" id="cd11618">
    <property type="entry name" value="ChtBD1_1"/>
    <property type="match status" value="2"/>
</dbReference>
<dbReference type="GO" id="GO:0008061">
    <property type="term" value="F:chitin binding"/>
    <property type="evidence" value="ECO:0007669"/>
    <property type="project" value="UniProtKB-UniRule"/>
</dbReference>
<keyword evidence="5" id="KW-0378">Hydrolase</keyword>
<keyword evidence="4 10" id="KW-0732">Signal</keyword>
<evidence type="ECO:0000256" key="10">
    <source>
        <dbReference type="SAM" id="SignalP"/>
    </source>
</evidence>
<feature type="disulfide bond" evidence="8">
    <location>
        <begin position="125"/>
        <end position="139"/>
    </location>
</feature>
<protein>
    <recommendedName>
        <fullName evidence="11">Chitin-binding type-1 domain-containing protein</fullName>
    </recommendedName>
</protein>
<name>A0A7U2HWV3_PHANO</name>
<keyword evidence="8" id="KW-1015">Disulfide bond</keyword>
<evidence type="ECO:0000256" key="7">
    <source>
        <dbReference type="ARBA" id="ARBA00023285"/>
    </source>
</evidence>